<dbReference type="Proteomes" id="UP001354931">
    <property type="component" value="Unassembled WGS sequence"/>
</dbReference>
<dbReference type="Pfam" id="PF13561">
    <property type="entry name" value="adh_short_C2"/>
    <property type="match status" value="1"/>
</dbReference>
<dbReference type="SUPFAM" id="SSF51735">
    <property type="entry name" value="NAD(P)-binding Rossmann-fold domains"/>
    <property type="match status" value="1"/>
</dbReference>
<proteinExistence type="inferred from homology"/>
<dbReference type="PROSITE" id="PS00061">
    <property type="entry name" value="ADH_SHORT"/>
    <property type="match status" value="1"/>
</dbReference>
<dbReference type="PANTHER" id="PTHR42760:SF135">
    <property type="entry name" value="BLL7886 PROTEIN"/>
    <property type="match status" value="1"/>
</dbReference>
<reference evidence="2 3" key="1">
    <citation type="submission" date="2022-10" db="EMBL/GenBank/DDBJ databases">
        <authorList>
            <person name="Xie J."/>
            <person name="Shen N."/>
        </authorList>
    </citation>
    <scope>NUCLEOTIDE SEQUENCE [LARGE SCALE GENOMIC DNA]</scope>
    <source>
        <strain evidence="2 3">YIM65594</strain>
    </source>
</reference>
<sequence length="267" mass="28144">MTATDPSPVPRYPDLLRLDRRNLVVVGAGQGMGRQTSHALAQCGAHVVCVDIDKTRAEEIADEVGGVPWCGDVTREREVERLVAESTAALGGPLSGFVDIVGLAEWVGALDMTEDTWDAQFDICLRHAYLLGRHIGRHLVDSGTQGTMVFIASVHGLTASVRHGAYGAAKAGLISWVRTLGDELGGHGIRVNAIAPGAILTPRLMAANPGETRRNTTSDLIPLGRMGLPMDIASAALFLSCGLSGYVTGQTVVVDGGVTIKDPFPRS</sequence>
<dbReference type="InterPro" id="IPR002347">
    <property type="entry name" value="SDR_fam"/>
</dbReference>
<evidence type="ECO:0000313" key="3">
    <source>
        <dbReference type="Proteomes" id="UP001354931"/>
    </source>
</evidence>
<name>A0ABU6EY73_9ACTN</name>
<gene>
    <name evidence="2" type="ORF">OKJ99_01335</name>
</gene>
<accession>A0ABU6EY73</accession>
<dbReference type="InterPro" id="IPR036291">
    <property type="entry name" value="NAD(P)-bd_dom_sf"/>
</dbReference>
<evidence type="ECO:0000256" key="1">
    <source>
        <dbReference type="ARBA" id="ARBA00006484"/>
    </source>
</evidence>
<dbReference type="Gene3D" id="3.40.50.720">
    <property type="entry name" value="NAD(P)-binding Rossmann-like Domain"/>
    <property type="match status" value="1"/>
</dbReference>
<dbReference type="PRINTS" id="PR00081">
    <property type="entry name" value="GDHRDH"/>
</dbReference>
<dbReference type="EMBL" id="JAOZYC010000001">
    <property type="protein sequence ID" value="MEB8336163.1"/>
    <property type="molecule type" value="Genomic_DNA"/>
</dbReference>
<comment type="caution">
    <text evidence="2">The sequence shown here is derived from an EMBL/GenBank/DDBJ whole genome shotgun (WGS) entry which is preliminary data.</text>
</comment>
<evidence type="ECO:0000313" key="2">
    <source>
        <dbReference type="EMBL" id="MEB8336163.1"/>
    </source>
</evidence>
<dbReference type="InterPro" id="IPR020904">
    <property type="entry name" value="Sc_DH/Rdtase_CS"/>
</dbReference>
<comment type="similarity">
    <text evidence="1">Belongs to the short-chain dehydrogenases/reductases (SDR) family.</text>
</comment>
<dbReference type="PANTHER" id="PTHR42760">
    <property type="entry name" value="SHORT-CHAIN DEHYDROGENASES/REDUCTASES FAMILY MEMBER"/>
    <property type="match status" value="1"/>
</dbReference>
<organism evidence="2 3">
    <name type="scientific">Streptomyces endophyticus</name>
    <dbReference type="NCBI Taxonomy" id="714166"/>
    <lineage>
        <taxon>Bacteria</taxon>
        <taxon>Bacillati</taxon>
        <taxon>Actinomycetota</taxon>
        <taxon>Actinomycetes</taxon>
        <taxon>Kitasatosporales</taxon>
        <taxon>Streptomycetaceae</taxon>
        <taxon>Streptomyces</taxon>
    </lineage>
</organism>
<protein>
    <submittedName>
        <fullName evidence="2">SDR family oxidoreductase</fullName>
    </submittedName>
</protein>
<dbReference type="RefSeq" id="WP_326013745.1">
    <property type="nucleotide sequence ID" value="NZ_JAOZYC010000001.1"/>
</dbReference>
<keyword evidence="3" id="KW-1185">Reference proteome</keyword>
<dbReference type="CDD" id="cd05233">
    <property type="entry name" value="SDR_c"/>
    <property type="match status" value="1"/>
</dbReference>